<reference evidence="1 2" key="1">
    <citation type="submission" date="2018-07" db="EMBL/GenBank/DDBJ databases">
        <title>Freshwater and sediment microbial communities from various areas in North America, analyzing microbe dynamics in response to fracking.</title>
        <authorList>
            <person name="Lamendella R."/>
        </authorList>
    </citation>
    <scope>NUCLEOTIDE SEQUENCE [LARGE SCALE GENOMIC DNA]</scope>
    <source>
        <strain evidence="1 2">160A</strain>
    </source>
</reference>
<accession>A0A2T0XA96</accession>
<name>A0A2T0XA96_9BACT</name>
<evidence type="ECO:0000313" key="2">
    <source>
        <dbReference type="Proteomes" id="UP000252733"/>
    </source>
</evidence>
<dbReference type="EMBL" id="QPIZ01000075">
    <property type="protein sequence ID" value="RCW19696.1"/>
    <property type="molecule type" value="Genomic_DNA"/>
</dbReference>
<protein>
    <recommendedName>
        <fullName evidence="3">Type VI secretion system needle protein Hcp</fullName>
    </recommendedName>
</protein>
<proteinExistence type="predicted"/>
<dbReference type="GO" id="GO:0033104">
    <property type="term" value="C:type VI protein secretion system complex"/>
    <property type="evidence" value="ECO:0007669"/>
    <property type="project" value="InterPro"/>
</dbReference>
<dbReference type="RefSeq" id="WP_106154238.1">
    <property type="nucleotide sequence ID" value="NZ_PVTS01000018.1"/>
</dbReference>
<dbReference type="InterPro" id="IPR041408">
    <property type="entry name" value="Hcp_Tssd"/>
</dbReference>
<dbReference type="STRING" id="1168289.GCA_000259075_02965"/>
<evidence type="ECO:0008006" key="3">
    <source>
        <dbReference type="Google" id="ProtNLM"/>
    </source>
</evidence>
<dbReference type="Pfam" id="PF17642">
    <property type="entry name" value="TssD"/>
    <property type="match status" value="1"/>
</dbReference>
<sequence length="142" mass="15747">MFGHKCFLRIGPLEDSSINGLYRDSYELLSCEYGFAQGADPNGKAQSEVRGGTINMVYPNVPPQEIVAWMLKSGKVEDGAIVICDSNDVPLEKVYFEKGVCTSMKVEYQQSGNGYVSTTIQVDVRKISVGNISIEKRWVNIK</sequence>
<keyword evidence="2" id="KW-1185">Reference proteome</keyword>
<dbReference type="Proteomes" id="UP000252733">
    <property type="component" value="Unassembled WGS sequence"/>
</dbReference>
<comment type="caution">
    <text evidence="1">The sequence shown here is derived from an EMBL/GenBank/DDBJ whole genome shotgun (WGS) entry which is preliminary data.</text>
</comment>
<evidence type="ECO:0000313" key="1">
    <source>
        <dbReference type="EMBL" id="RCW19696.1"/>
    </source>
</evidence>
<dbReference type="AlphaFoldDB" id="A0A2T0XA96"/>
<organism evidence="1 2">
    <name type="scientific">Marinilabilia salmonicolor</name>
    <dbReference type="NCBI Taxonomy" id="989"/>
    <lineage>
        <taxon>Bacteria</taxon>
        <taxon>Pseudomonadati</taxon>
        <taxon>Bacteroidota</taxon>
        <taxon>Bacteroidia</taxon>
        <taxon>Marinilabiliales</taxon>
        <taxon>Marinilabiliaceae</taxon>
        <taxon>Marinilabilia</taxon>
    </lineage>
</organism>
<gene>
    <name evidence="1" type="ORF">DFO77_1752</name>
</gene>
<dbReference type="OrthoDB" id="1027517at2"/>